<comment type="caution">
    <text evidence="18">The sequence shown here is derived from an EMBL/GenBank/DDBJ whole genome shotgun (WGS) entry which is preliminary data.</text>
</comment>
<dbReference type="InterPro" id="IPR033749">
    <property type="entry name" value="Polyprenyl_synt_CS"/>
</dbReference>
<evidence type="ECO:0000256" key="2">
    <source>
        <dbReference type="ARBA" id="ARBA00004932"/>
    </source>
</evidence>
<dbReference type="SFLD" id="SFLDG01017">
    <property type="entry name" value="Polyprenyl_Transferase_Like"/>
    <property type="match status" value="1"/>
</dbReference>
<evidence type="ECO:0000256" key="11">
    <source>
        <dbReference type="ARBA" id="ARBA00023098"/>
    </source>
</evidence>
<accession>A0A7D8Z064</accession>
<keyword evidence="19" id="KW-1185">Reference proteome</keyword>
<dbReference type="PROSITE" id="PS00444">
    <property type="entry name" value="POLYPRENYL_SYNTHASE_2"/>
    <property type="match status" value="1"/>
</dbReference>
<dbReference type="PROSITE" id="PS00723">
    <property type="entry name" value="POLYPRENYL_SYNTHASE_1"/>
    <property type="match status" value="1"/>
</dbReference>
<dbReference type="InterPro" id="IPR000092">
    <property type="entry name" value="Polyprenyl_synt"/>
</dbReference>
<dbReference type="FunFam" id="1.10.600.10:FF:000006">
    <property type="entry name" value="Farnesyl pyrophosphate synthase"/>
    <property type="match status" value="1"/>
</dbReference>
<comment type="pathway">
    <text evidence="3">Isoprenoid biosynthesis; farnesyl diphosphate biosynthesis; farnesyl diphosphate from geranyl diphosphate and isopentenyl diphosphate: step 1/1.</text>
</comment>
<dbReference type="SUPFAM" id="SSF48576">
    <property type="entry name" value="Terpenoid synthases"/>
    <property type="match status" value="1"/>
</dbReference>
<dbReference type="Pfam" id="PF00348">
    <property type="entry name" value="polyprenyl_synt"/>
    <property type="match status" value="1"/>
</dbReference>
<keyword evidence="17" id="KW-1133">Transmembrane helix</keyword>
<evidence type="ECO:0000256" key="8">
    <source>
        <dbReference type="ARBA" id="ARBA00022679"/>
    </source>
</evidence>
<comment type="cofactor">
    <cofactor evidence="1">
        <name>Mg(2+)</name>
        <dbReference type="ChEBI" id="CHEBI:18420"/>
    </cofactor>
</comment>
<keyword evidence="11" id="KW-0443">Lipid metabolism</keyword>
<keyword evidence="17" id="KW-0812">Transmembrane</keyword>
<dbReference type="EC" id="2.5.1.1" evidence="6"/>
<keyword evidence="10" id="KW-0460">Magnesium</keyword>
<dbReference type="InterPro" id="IPR008949">
    <property type="entry name" value="Isoprenoid_synthase_dom_sf"/>
</dbReference>
<evidence type="ECO:0000256" key="15">
    <source>
        <dbReference type="ARBA" id="ARBA00032873"/>
    </source>
</evidence>
<dbReference type="GO" id="GO:0045337">
    <property type="term" value="P:farnesyl diphosphate biosynthetic process"/>
    <property type="evidence" value="ECO:0007669"/>
    <property type="project" value="TreeGrafter"/>
</dbReference>
<reference evidence="18 19" key="1">
    <citation type="journal article" date="2019" name="PLoS Genet.">
        <title>Convergent evolution of linked mating-type loci in basidiomycete fungi.</title>
        <authorList>
            <person name="Sun S."/>
            <person name="Coelho M.A."/>
            <person name="Heitman J."/>
            <person name="Nowrousian M."/>
        </authorList>
    </citation>
    <scope>NUCLEOTIDE SEQUENCE [LARGE SCALE GENOMIC DNA]</scope>
    <source>
        <strain evidence="18 19">CBS 4282</strain>
    </source>
</reference>
<keyword evidence="17" id="KW-0472">Membrane</keyword>
<keyword evidence="7" id="KW-0444">Lipid biosynthesis</keyword>
<evidence type="ECO:0000256" key="9">
    <source>
        <dbReference type="ARBA" id="ARBA00022723"/>
    </source>
</evidence>
<evidence type="ECO:0000256" key="10">
    <source>
        <dbReference type="ARBA" id="ARBA00022842"/>
    </source>
</evidence>
<protein>
    <recommendedName>
        <fullName evidence="15">(2E,6E)-farnesyl diphosphate synthase</fullName>
        <ecNumber evidence="6">2.5.1.1</ecNumber>
        <ecNumber evidence="5">2.5.1.10</ecNumber>
    </recommendedName>
    <alternativeName>
        <fullName evidence="14">Dimethylallyltranstransferase</fullName>
    </alternativeName>
    <alternativeName>
        <fullName evidence="13">Farnesyl diphosphate synthase</fullName>
    </alternativeName>
    <alternativeName>
        <fullName evidence="12">Geranyltranstransferase</fullName>
    </alternativeName>
</protein>
<feature type="transmembrane region" description="Helical" evidence="17">
    <location>
        <begin position="114"/>
        <end position="136"/>
    </location>
</feature>
<keyword evidence="8 16" id="KW-0808">Transferase</keyword>
<dbReference type="GO" id="GO:0005737">
    <property type="term" value="C:cytoplasm"/>
    <property type="evidence" value="ECO:0007669"/>
    <property type="project" value="TreeGrafter"/>
</dbReference>
<evidence type="ECO:0000256" key="17">
    <source>
        <dbReference type="SAM" id="Phobius"/>
    </source>
</evidence>
<dbReference type="GO" id="GO:0004161">
    <property type="term" value="F:dimethylallyltranstransferase activity"/>
    <property type="evidence" value="ECO:0007669"/>
    <property type="project" value="UniProtKB-EC"/>
</dbReference>
<name>A0A7D8Z064_VANHU</name>
<dbReference type="InterPro" id="IPR039702">
    <property type="entry name" value="FPS1-like"/>
</dbReference>
<dbReference type="Proteomes" id="UP000473826">
    <property type="component" value="Unassembled WGS sequence"/>
</dbReference>
<evidence type="ECO:0000256" key="4">
    <source>
        <dbReference type="ARBA" id="ARBA00006706"/>
    </source>
</evidence>
<evidence type="ECO:0000256" key="16">
    <source>
        <dbReference type="RuleBase" id="RU004466"/>
    </source>
</evidence>
<comment type="similarity">
    <text evidence="4 16">Belongs to the FPP/GGPP synthase family.</text>
</comment>
<dbReference type="EMBL" id="QKWK01000005">
    <property type="protein sequence ID" value="TXT10796.1"/>
    <property type="molecule type" value="Genomic_DNA"/>
</dbReference>
<keyword evidence="9" id="KW-0479">Metal-binding</keyword>
<evidence type="ECO:0000256" key="1">
    <source>
        <dbReference type="ARBA" id="ARBA00001946"/>
    </source>
</evidence>
<dbReference type="EC" id="2.5.1.10" evidence="5"/>
<evidence type="ECO:0000313" key="19">
    <source>
        <dbReference type="Proteomes" id="UP000473826"/>
    </source>
</evidence>
<evidence type="ECO:0000256" key="12">
    <source>
        <dbReference type="ARBA" id="ARBA00032380"/>
    </source>
</evidence>
<dbReference type="Gene3D" id="1.10.600.10">
    <property type="entry name" value="Farnesyl Diphosphate Synthase"/>
    <property type="match status" value="1"/>
</dbReference>
<evidence type="ECO:0000313" key="18">
    <source>
        <dbReference type="EMBL" id="TXT10796.1"/>
    </source>
</evidence>
<evidence type="ECO:0000256" key="5">
    <source>
        <dbReference type="ARBA" id="ARBA00012439"/>
    </source>
</evidence>
<sequence length="350" mass="39986">MSDKAAKRARFEGVFDKIADELIDYLKQNGMPEEAVAWYKANLYHNVPGGKLNRGLSVVDTLEILKGKELTDDEYFKAALLGWCVELLQGFFLVSDDLMDASITRRGQPCWYRMPGVGTIAINDSFMLEAAIYYLLKKHFRQETYYIDLVELFLETTFQTELGQLIDLITAPEDNVDLSKFSLQKHHLIVVYKTAFYSFYLPVALAFRVAGVKDEAAYKTALDILIPMGEYFQVQDDYLDAYAPPEVLGKIGTDILDNKCSWNINTALKHATPEQRKILDDNYGKKDAAAEARVKELYSQAPISIPERFEKYEKESHDQLTALIAKVDESTGVRKEVFTSFLEKVYKRQK</sequence>
<organism evidence="18 19">
    <name type="scientific">Vanrija humicola</name>
    <name type="common">Yeast</name>
    <name type="synonym">Cryptococcus humicola</name>
    <dbReference type="NCBI Taxonomy" id="5417"/>
    <lineage>
        <taxon>Eukaryota</taxon>
        <taxon>Fungi</taxon>
        <taxon>Dikarya</taxon>
        <taxon>Basidiomycota</taxon>
        <taxon>Agaricomycotina</taxon>
        <taxon>Tremellomycetes</taxon>
        <taxon>Trichosporonales</taxon>
        <taxon>Trichosporonaceae</taxon>
        <taxon>Vanrija</taxon>
    </lineage>
</organism>
<dbReference type="GO" id="GO:0046872">
    <property type="term" value="F:metal ion binding"/>
    <property type="evidence" value="ECO:0007669"/>
    <property type="project" value="UniProtKB-KW"/>
</dbReference>
<dbReference type="GO" id="GO:0004337">
    <property type="term" value="F:(2E,6E)-farnesyl diphosphate synthase activity"/>
    <property type="evidence" value="ECO:0007669"/>
    <property type="project" value="UniProtKB-EC"/>
</dbReference>
<evidence type="ECO:0000256" key="14">
    <source>
        <dbReference type="ARBA" id="ARBA00032448"/>
    </source>
</evidence>
<gene>
    <name evidence="18" type="ORF">VHUM_02301</name>
</gene>
<evidence type="ECO:0000256" key="13">
    <source>
        <dbReference type="ARBA" id="ARBA00032424"/>
    </source>
</evidence>
<dbReference type="OrthoDB" id="10257492at2759"/>
<comment type="pathway">
    <text evidence="2">Isoprenoid biosynthesis; geranyl diphosphate biosynthesis; geranyl diphosphate from dimethylallyl diphosphate and isopentenyl diphosphate: step 1/1.</text>
</comment>
<evidence type="ECO:0000256" key="7">
    <source>
        <dbReference type="ARBA" id="ARBA00022516"/>
    </source>
</evidence>
<proteinExistence type="inferred from homology"/>
<dbReference type="PANTHER" id="PTHR11525:SF0">
    <property type="entry name" value="FARNESYL PYROPHOSPHATE SYNTHASE"/>
    <property type="match status" value="1"/>
</dbReference>
<evidence type="ECO:0000256" key="6">
    <source>
        <dbReference type="ARBA" id="ARBA00012833"/>
    </source>
</evidence>
<evidence type="ECO:0000256" key="3">
    <source>
        <dbReference type="ARBA" id="ARBA00005035"/>
    </source>
</evidence>
<dbReference type="PANTHER" id="PTHR11525">
    <property type="entry name" value="FARNESYL-PYROPHOSPHATE SYNTHETASE"/>
    <property type="match status" value="1"/>
</dbReference>
<dbReference type="CDD" id="cd00685">
    <property type="entry name" value="Trans_IPPS_HT"/>
    <property type="match status" value="1"/>
</dbReference>
<dbReference type="SFLD" id="SFLDS00005">
    <property type="entry name" value="Isoprenoid_Synthase_Type_I"/>
    <property type="match status" value="1"/>
</dbReference>
<dbReference type="AlphaFoldDB" id="A0A7D8Z064"/>